<dbReference type="Proteomes" id="UP000292385">
    <property type="component" value="Unassembled WGS sequence"/>
</dbReference>
<name>A0ABY2AA67_9ACTN</name>
<evidence type="ECO:0000313" key="1">
    <source>
        <dbReference type="EMBL" id="TCC26604.1"/>
    </source>
</evidence>
<comment type="caution">
    <text evidence="1">The sequence shown here is derived from an EMBL/GenBank/DDBJ whole genome shotgun (WGS) entry which is preliminary data.</text>
</comment>
<evidence type="ECO:0008006" key="3">
    <source>
        <dbReference type="Google" id="ProtNLM"/>
    </source>
</evidence>
<dbReference type="EMBL" id="SJJY01000001">
    <property type="protein sequence ID" value="TCC26604.1"/>
    <property type="molecule type" value="Genomic_DNA"/>
</dbReference>
<keyword evidence="2" id="KW-1185">Reference proteome</keyword>
<protein>
    <recommendedName>
        <fullName evidence="3">Recombinase family protein</fullName>
    </recommendedName>
</protein>
<sequence length="88" mass="9674">MGVAEVNRTKERMVQFAADTGLELAGTFVEEDPRRPAAFERLFQAVVSDEIEIVILPSLLHMMVLGSPMHIKDYFEAATGARVVTVPG</sequence>
<gene>
    <name evidence="1" type="ORF">E0H58_00770</name>
</gene>
<evidence type="ECO:0000313" key="2">
    <source>
        <dbReference type="Proteomes" id="UP000292385"/>
    </source>
</evidence>
<accession>A0ABY2AA67</accession>
<organism evidence="1 2">
    <name type="scientific">Kribbella speibonae</name>
    <dbReference type="NCBI Taxonomy" id="1572660"/>
    <lineage>
        <taxon>Bacteria</taxon>
        <taxon>Bacillati</taxon>
        <taxon>Actinomycetota</taxon>
        <taxon>Actinomycetes</taxon>
        <taxon>Propionibacteriales</taxon>
        <taxon>Kribbellaceae</taxon>
        <taxon>Kribbella</taxon>
    </lineage>
</organism>
<reference evidence="1 2" key="1">
    <citation type="submission" date="2019-02" db="EMBL/GenBank/DDBJ databases">
        <title>Kribbella capetownensis sp. nov. and Kribbella speibonae sp. nov., isolated from soil.</title>
        <authorList>
            <person name="Curtis S.M."/>
            <person name="Norton I."/>
            <person name="Everest G.J."/>
            <person name="Meyers P.R."/>
        </authorList>
    </citation>
    <scope>NUCLEOTIDE SEQUENCE [LARGE SCALE GENOMIC DNA]</scope>
    <source>
        <strain evidence="1 2">SK5</strain>
    </source>
</reference>
<proteinExistence type="predicted"/>
<dbReference type="RefSeq" id="WP_131459269.1">
    <property type="nucleotide sequence ID" value="NZ_SJJY01000001.1"/>
</dbReference>